<dbReference type="AlphaFoldDB" id="A0A1E5T893"/>
<evidence type="ECO:0000313" key="6">
    <source>
        <dbReference type="EMBL" id="OEK07590.1"/>
    </source>
</evidence>
<dbReference type="OrthoDB" id="5477965at2"/>
<dbReference type="PANTHER" id="PTHR46769">
    <property type="entry name" value="POLYCYSTIC KIDNEY AND HEPATIC DISEASE 1 (AUTOSOMAL RECESSIVE)-LIKE 1"/>
    <property type="match status" value="1"/>
</dbReference>
<evidence type="ECO:0000259" key="5">
    <source>
        <dbReference type="PROSITE" id="PS51484"/>
    </source>
</evidence>
<sequence>MKKKIKIARSKSNKKLLKHLFSFLFLICISSIYSQTLDVHKAIKNGNWSNPNTWDKGVPDVSDRVIISNGITVNINNSHDVGEIVVHGVLKVAENNVLDKTLNTRWIHVNSGGLFQIGTSTNRFDKGNFTLTLNGTSPKANHTIPMAGGANMNISGNDGFIMAGGNGRLVFYGQNKLSFTKLSRTAEKNDNSITVANIIDRNHDGNLSSTEDGTLNWEVGDEIVIASSSEDYTEEDVRTITAIELRGVNTRLTLDRPLSYRHYGEIETYAKNFDAKSFNTDRKPIKIDLRAEVALLSRNIKIQGLASQDTDDHFGDRKKLTIDQGKASNGVGGNVMIMPTAGPIEVDGIQLHLMGQSGRLGRYPFHWHVARDRKGDFFKNSSITNSNNRAVVVHTTDNVLVEGIVAHDLHGHAFFTEDGVEEGNRFINNIAFGVHRVHEKESFQGKAFIVDDTDTFHDGGERFRTTAAYWIANAGNEFTGNICAGSQGSGFWFAPPPSPRGLAGYISEYDNYKPKEIALLKFKDNSVHSTVTGFVTLSRRSRNSGDFNQNENFFNHIDPVFENFTVYQTNVGVYPLFSNITHIFKNFKAADVETISYDSDPTLFDGGLFLGLSKGNPYKGKIVGTHFYHGNSIFKDIHIAGFNKGGNSIMFKSISGNRVRPACEVEGLSFENDKSYSNMIVAQRTNHRDTREVYDRDGSLTTGFGGGPGYTFIGNTTWTVDPSLGETPAPNDFRWVVSKQRFGNLQTRHKGNDKKIPDIFLTTPHGVKERFHIGNSDHRRAQLRLGGEYKMEFPNGYNTSNHEMELTFHQWSMPKNTIGVTLRMVDMANIIRPRSSKSNIDLPEFNTLQELRNSKEDGYYKSRKDLYLKLMNRTKGVHEGYIKFVKDEGRNNNNGEDSNPNPNNPKPLKYSLSITTNNSNLSDKSITIHPNPFSNFVNITSLSNNFKIEQISILDITGKNLLDPKEITKTNNIDLSFLSSGIYFVKVDIKTSESSSTETIIKKIVKE</sequence>
<dbReference type="SMART" id="SM01225">
    <property type="entry name" value="G8"/>
    <property type="match status" value="1"/>
</dbReference>
<protein>
    <recommendedName>
        <fullName evidence="5">G8 domain-containing protein</fullName>
    </recommendedName>
</protein>
<evidence type="ECO:0000313" key="7">
    <source>
        <dbReference type="Proteomes" id="UP000095713"/>
    </source>
</evidence>
<dbReference type="InterPro" id="IPR026444">
    <property type="entry name" value="Secre_tail"/>
</dbReference>
<keyword evidence="7" id="KW-1185">Reference proteome</keyword>
<feature type="domain" description="G8" evidence="5">
    <location>
        <begin position="52"/>
        <end position="184"/>
    </location>
</feature>
<dbReference type="PROSITE" id="PS51484">
    <property type="entry name" value="G8"/>
    <property type="match status" value="1"/>
</dbReference>
<dbReference type="RefSeq" id="WP_069830718.1">
    <property type="nucleotide sequence ID" value="NZ_MDJD01000047.1"/>
</dbReference>
<feature type="chain" id="PRO_5009186121" description="G8 domain-containing protein" evidence="4">
    <location>
        <begin position="35"/>
        <end position="1007"/>
    </location>
</feature>
<dbReference type="InterPro" id="IPR055401">
    <property type="entry name" value="CEMIP_beta-hel_dom"/>
</dbReference>
<name>A0A1E5T893_9FLAO</name>
<accession>A0A1E5T893</accession>
<reference evidence="6 7" key="1">
    <citation type="submission" date="2016-05" db="EMBL/GenBank/DDBJ databases">
        <title>Draft Genome Sequence of Algibacter sp. Strain SK-16 Isolated from the Surface Water of Aburatsubo Inlet.</title>
        <authorList>
            <person name="Wong S.-K."/>
            <person name="Yoshizawa S."/>
            <person name="Nakajima Y."/>
            <person name="Ogura Y."/>
            <person name="Tetsuya H."/>
            <person name="Hamasaki K."/>
        </authorList>
    </citation>
    <scope>NUCLEOTIDE SEQUENCE [LARGE SCALE GENOMIC DNA]</scope>
    <source>
        <strain evidence="6 7">SK-16</strain>
    </source>
</reference>
<dbReference type="PANTHER" id="PTHR46769:SF2">
    <property type="entry name" value="FIBROCYSTIN-L ISOFORM 2 PRECURSOR-RELATED"/>
    <property type="match status" value="1"/>
</dbReference>
<feature type="signal peptide" evidence="4">
    <location>
        <begin position="1"/>
        <end position="34"/>
    </location>
</feature>
<dbReference type="Pfam" id="PF24606">
    <property type="entry name" value="CEMIP_beta-hel"/>
    <property type="match status" value="1"/>
</dbReference>
<evidence type="ECO:0000256" key="1">
    <source>
        <dbReference type="ARBA" id="ARBA00022729"/>
    </source>
</evidence>
<dbReference type="EMBL" id="MDJD01000047">
    <property type="protein sequence ID" value="OEK07590.1"/>
    <property type="molecule type" value="Genomic_DNA"/>
</dbReference>
<dbReference type="Pfam" id="PF18962">
    <property type="entry name" value="Por_Secre_tail"/>
    <property type="match status" value="1"/>
</dbReference>
<feature type="region of interest" description="Disordered" evidence="3">
    <location>
        <begin position="887"/>
        <end position="913"/>
    </location>
</feature>
<keyword evidence="1 4" id="KW-0732">Signal</keyword>
<dbReference type="STRING" id="1849968.A8C32_17485"/>
<evidence type="ECO:0000256" key="2">
    <source>
        <dbReference type="ARBA" id="ARBA00023180"/>
    </source>
</evidence>
<dbReference type="Proteomes" id="UP000095713">
    <property type="component" value="Unassembled WGS sequence"/>
</dbReference>
<feature type="compositionally biased region" description="Low complexity" evidence="3">
    <location>
        <begin position="891"/>
        <end position="901"/>
    </location>
</feature>
<dbReference type="NCBIfam" id="TIGR04183">
    <property type="entry name" value="Por_Secre_tail"/>
    <property type="match status" value="1"/>
</dbReference>
<comment type="caution">
    <text evidence="6">The sequence shown here is derived from an EMBL/GenBank/DDBJ whole genome shotgun (WGS) entry which is preliminary data.</text>
</comment>
<dbReference type="Pfam" id="PF10162">
    <property type="entry name" value="G8"/>
    <property type="match status" value="1"/>
</dbReference>
<evidence type="ECO:0000256" key="4">
    <source>
        <dbReference type="SAM" id="SignalP"/>
    </source>
</evidence>
<proteinExistence type="predicted"/>
<evidence type="ECO:0000256" key="3">
    <source>
        <dbReference type="SAM" id="MobiDB-lite"/>
    </source>
</evidence>
<dbReference type="InterPro" id="IPR052387">
    <property type="entry name" value="Fibrocystin"/>
</dbReference>
<keyword evidence="2" id="KW-0325">Glycoprotein</keyword>
<gene>
    <name evidence="6" type="ORF">A8C32_17485</name>
</gene>
<dbReference type="InterPro" id="IPR019316">
    <property type="entry name" value="G8_domain"/>
</dbReference>
<organism evidence="6 7">
    <name type="scientific">Flavivirga aquatica</name>
    <dbReference type="NCBI Taxonomy" id="1849968"/>
    <lineage>
        <taxon>Bacteria</taxon>
        <taxon>Pseudomonadati</taxon>
        <taxon>Bacteroidota</taxon>
        <taxon>Flavobacteriia</taxon>
        <taxon>Flavobacteriales</taxon>
        <taxon>Flavobacteriaceae</taxon>
        <taxon>Flavivirga</taxon>
    </lineage>
</organism>